<organism evidence="1 2">
    <name type="scientific">Rugosimonospora acidiphila</name>
    <dbReference type="NCBI Taxonomy" id="556531"/>
    <lineage>
        <taxon>Bacteria</taxon>
        <taxon>Bacillati</taxon>
        <taxon>Actinomycetota</taxon>
        <taxon>Actinomycetes</taxon>
        <taxon>Micromonosporales</taxon>
        <taxon>Micromonosporaceae</taxon>
        <taxon>Rugosimonospora</taxon>
    </lineage>
</organism>
<accession>A0ABP9RND2</accession>
<name>A0ABP9RND2_9ACTN</name>
<evidence type="ECO:0008006" key="3">
    <source>
        <dbReference type="Google" id="ProtNLM"/>
    </source>
</evidence>
<dbReference type="EMBL" id="BAABJQ010000004">
    <property type="protein sequence ID" value="GAA5181280.1"/>
    <property type="molecule type" value="Genomic_DNA"/>
</dbReference>
<reference evidence="2" key="1">
    <citation type="journal article" date="2019" name="Int. J. Syst. Evol. Microbiol.">
        <title>The Global Catalogue of Microorganisms (GCM) 10K type strain sequencing project: providing services to taxonomists for standard genome sequencing and annotation.</title>
        <authorList>
            <consortium name="The Broad Institute Genomics Platform"/>
            <consortium name="The Broad Institute Genome Sequencing Center for Infectious Disease"/>
            <person name="Wu L."/>
            <person name="Ma J."/>
        </authorList>
    </citation>
    <scope>NUCLEOTIDE SEQUENCE [LARGE SCALE GENOMIC DNA]</scope>
    <source>
        <strain evidence="2">JCM 18304</strain>
    </source>
</reference>
<protein>
    <recommendedName>
        <fullName evidence="3">Condensation domain-containing protein</fullName>
    </recommendedName>
</protein>
<keyword evidence="2" id="KW-1185">Reference proteome</keyword>
<comment type="caution">
    <text evidence="1">The sequence shown here is derived from an EMBL/GenBank/DDBJ whole genome shotgun (WGS) entry which is preliminary data.</text>
</comment>
<dbReference type="Proteomes" id="UP001501570">
    <property type="component" value="Unassembled WGS sequence"/>
</dbReference>
<evidence type="ECO:0000313" key="2">
    <source>
        <dbReference type="Proteomes" id="UP001501570"/>
    </source>
</evidence>
<proteinExistence type="predicted"/>
<sequence>MSIGVADERSVGGVPGRRMSLRDGEWLSCDHIRVVGPLAGVTAPVIRETLIALHRQHPEHGSVCRLDRASRRWVPQSSAEYAYLTNTDVEVLDWPEPGTPEAVAVAAARAAGERVGTAPHEVATAEALREALIALELGDRPLKVLVCGDFVGIRMSHAIGDGQVFNSLATEIFGAGAAGRAPRLPFPRPTRLPLARASLRFFGRAPRRALTLLRTPRPVLPQPAGNEPRRAWQPEVCATYARSDTGTLGAVRKWRDAHLPGTSIAALLFAATTPAFEACGLRPDGAGLMILFDARRYLGRGATVDGNFSPGEYLVPASTLDPQAIHGVMNAMVESGWPLASLALRDVYALRPGARHVPGPTRVRVQSSPALTLTHIGRLDERYGGLPWACVPENRMVLSAPTPAGPEAVTVTFAELAGVLHLNLTFHRSTFDEKAMRRVAELICADPVGLIEERSPS</sequence>
<gene>
    <name evidence="1" type="ORF">GCM10023322_15540</name>
</gene>
<evidence type="ECO:0000313" key="1">
    <source>
        <dbReference type="EMBL" id="GAA5181280.1"/>
    </source>
</evidence>